<dbReference type="InterPro" id="IPR027417">
    <property type="entry name" value="P-loop_NTPase"/>
</dbReference>
<accession>A0A371GJ94</accession>
<feature type="compositionally biased region" description="Gly residues" evidence="1">
    <location>
        <begin position="7"/>
        <end position="22"/>
    </location>
</feature>
<sequence>IAVAAANGGGGWQQKAVGGGRRGWVAADGGDNTPDDGPQLWVQAELCSALIPKHRSPGSVSEQPYSELKHAIYFKERNICTYLTIFKSKITNMLGPIKKTKKAQKNNTKEINDESLGNCKLDEDFGAQLNSEMVGLLDRLAADEGNRQSRKLDQNRRQEDRNQTQSYTIVDSDSKAVVSVIDLGQISTTDIGTYDVVVLPSFVPSMDTYVHILTKMARQSVNGVLHSFLTERDAELAAPLIAVLEQCGQEVPQTLQDLHHTSNMLED</sequence>
<feature type="non-terminal residue" evidence="2">
    <location>
        <position position="1"/>
    </location>
</feature>
<keyword evidence="3" id="KW-1185">Reference proteome</keyword>
<feature type="region of interest" description="Disordered" evidence="1">
    <location>
        <begin position="1"/>
        <end position="34"/>
    </location>
</feature>
<dbReference type="Gene3D" id="3.40.50.300">
    <property type="entry name" value="P-loop containing nucleotide triphosphate hydrolases"/>
    <property type="match status" value="1"/>
</dbReference>
<gene>
    <name evidence="2" type="ORF">CR513_27538</name>
</gene>
<dbReference type="Proteomes" id="UP000257109">
    <property type="component" value="Unassembled WGS sequence"/>
</dbReference>
<protein>
    <submittedName>
        <fullName evidence="2">Uncharacterized protein</fullName>
    </submittedName>
</protein>
<comment type="caution">
    <text evidence="2">The sequence shown here is derived from an EMBL/GenBank/DDBJ whole genome shotgun (WGS) entry which is preliminary data.</text>
</comment>
<organism evidence="2 3">
    <name type="scientific">Mucuna pruriens</name>
    <name type="common">Velvet bean</name>
    <name type="synonym">Dolichos pruriens</name>
    <dbReference type="NCBI Taxonomy" id="157652"/>
    <lineage>
        <taxon>Eukaryota</taxon>
        <taxon>Viridiplantae</taxon>
        <taxon>Streptophyta</taxon>
        <taxon>Embryophyta</taxon>
        <taxon>Tracheophyta</taxon>
        <taxon>Spermatophyta</taxon>
        <taxon>Magnoliopsida</taxon>
        <taxon>eudicotyledons</taxon>
        <taxon>Gunneridae</taxon>
        <taxon>Pentapetalae</taxon>
        <taxon>rosids</taxon>
        <taxon>fabids</taxon>
        <taxon>Fabales</taxon>
        <taxon>Fabaceae</taxon>
        <taxon>Papilionoideae</taxon>
        <taxon>50 kb inversion clade</taxon>
        <taxon>NPAAA clade</taxon>
        <taxon>indigoferoid/millettioid clade</taxon>
        <taxon>Phaseoleae</taxon>
        <taxon>Mucuna</taxon>
    </lineage>
</organism>
<feature type="region of interest" description="Disordered" evidence="1">
    <location>
        <begin position="145"/>
        <end position="166"/>
    </location>
</feature>
<dbReference type="EMBL" id="QJKJ01005359">
    <property type="protein sequence ID" value="RDX90580.1"/>
    <property type="molecule type" value="Genomic_DNA"/>
</dbReference>
<dbReference type="AlphaFoldDB" id="A0A371GJ94"/>
<evidence type="ECO:0000256" key="1">
    <source>
        <dbReference type="SAM" id="MobiDB-lite"/>
    </source>
</evidence>
<evidence type="ECO:0000313" key="3">
    <source>
        <dbReference type="Proteomes" id="UP000257109"/>
    </source>
</evidence>
<evidence type="ECO:0000313" key="2">
    <source>
        <dbReference type="EMBL" id="RDX90580.1"/>
    </source>
</evidence>
<dbReference type="OrthoDB" id="1902637at2759"/>
<dbReference type="STRING" id="157652.A0A371GJ94"/>
<name>A0A371GJ94_MUCPR</name>
<reference evidence="2" key="1">
    <citation type="submission" date="2018-05" db="EMBL/GenBank/DDBJ databases">
        <title>Draft genome of Mucuna pruriens seed.</title>
        <authorList>
            <person name="Nnadi N.E."/>
            <person name="Vos R."/>
            <person name="Hasami M.H."/>
            <person name="Devisetty U.K."/>
            <person name="Aguiy J.C."/>
        </authorList>
    </citation>
    <scope>NUCLEOTIDE SEQUENCE [LARGE SCALE GENOMIC DNA]</scope>
    <source>
        <strain evidence="2">JCA_2017</strain>
    </source>
</reference>
<proteinExistence type="predicted"/>
<feature type="compositionally biased region" description="Basic and acidic residues" evidence="1">
    <location>
        <begin position="145"/>
        <end position="162"/>
    </location>
</feature>